<dbReference type="InterPro" id="IPR020568">
    <property type="entry name" value="Ribosomal_Su5_D2-typ_SF"/>
</dbReference>
<dbReference type="GO" id="GO:0004413">
    <property type="term" value="F:homoserine kinase activity"/>
    <property type="evidence" value="ECO:0007669"/>
    <property type="project" value="UniProtKB-EC"/>
</dbReference>
<keyword evidence="8 13" id="KW-0547">Nucleotide-binding</keyword>
<dbReference type="RefSeq" id="WP_425308787.1">
    <property type="nucleotide sequence ID" value="NZ_CP154795.1"/>
</dbReference>
<evidence type="ECO:0000256" key="6">
    <source>
        <dbReference type="ARBA" id="ARBA00022679"/>
    </source>
</evidence>
<dbReference type="PIRSF" id="PIRSF000676">
    <property type="entry name" value="Homoser_kin"/>
    <property type="match status" value="1"/>
</dbReference>
<keyword evidence="17" id="KW-1185">Reference proteome</keyword>
<evidence type="ECO:0000256" key="13">
    <source>
        <dbReference type="HAMAP-Rule" id="MF_00384"/>
    </source>
</evidence>
<evidence type="ECO:0000313" key="16">
    <source>
        <dbReference type="EMBL" id="XAN07332.1"/>
    </source>
</evidence>
<comment type="similarity">
    <text evidence="2 13">Belongs to the GHMP kinase family. Homoserine kinase subfamily.</text>
</comment>
<dbReference type="EC" id="2.7.1.39" evidence="3 13"/>
<evidence type="ECO:0000256" key="5">
    <source>
        <dbReference type="ARBA" id="ARBA00022605"/>
    </source>
</evidence>
<keyword evidence="10 13" id="KW-0067">ATP-binding</keyword>
<dbReference type="InterPro" id="IPR006204">
    <property type="entry name" value="GHMP_kinase_N_dom"/>
</dbReference>
<dbReference type="InterPro" id="IPR013750">
    <property type="entry name" value="GHMP_kinase_C_dom"/>
</dbReference>
<feature type="domain" description="GHMP kinase N-terminal" evidence="14">
    <location>
        <begin position="72"/>
        <end position="155"/>
    </location>
</feature>
<comment type="subcellular location">
    <subcellularLocation>
        <location evidence="13">Cytoplasm</location>
    </subcellularLocation>
</comment>
<keyword evidence="7 13" id="KW-0791">Threonine biosynthesis</keyword>
<keyword evidence="6 13" id="KW-0808">Transferase</keyword>
<dbReference type="NCBIfam" id="TIGR00191">
    <property type="entry name" value="thrB"/>
    <property type="match status" value="1"/>
</dbReference>
<comment type="catalytic activity">
    <reaction evidence="11 13">
        <text>L-homoserine + ATP = O-phospho-L-homoserine + ADP + H(+)</text>
        <dbReference type="Rhea" id="RHEA:13985"/>
        <dbReference type="ChEBI" id="CHEBI:15378"/>
        <dbReference type="ChEBI" id="CHEBI:30616"/>
        <dbReference type="ChEBI" id="CHEBI:57476"/>
        <dbReference type="ChEBI" id="CHEBI:57590"/>
        <dbReference type="ChEBI" id="CHEBI:456216"/>
        <dbReference type="EC" id="2.7.1.39"/>
    </reaction>
</comment>
<comment type="pathway">
    <text evidence="1 13">Amino-acid biosynthesis; L-threonine biosynthesis; L-threonine from L-aspartate: step 4/5.</text>
</comment>
<dbReference type="InterPro" id="IPR000870">
    <property type="entry name" value="Homoserine_kinase"/>
</dbReference>
<dbReference type="Pfam" id="PF00288">
    <property type="entry name" value="GHMP_kinases_N"/>
    <property type="match status" value="1"/>
</dbReference>
<protein>
    <recommendedName>
        <fullName evidence="4 13">Homoserine kinase</fullName>
        <shortName evidence="13">HK</shortName>
        <shortName evidence="13">HSK</shortName>
        <ecNumber evidence="3 13">2.7.1.39</ecNumber>
    </recommendedName>
</protein>
<evidence type="ECO:0000256" key="1">
    <source>
        <dbReference type="ARBA" id="ARBA00005015"/>
    </source>
</evidence>
<evidence type="ECO:0000256" key="2">
    <source>
        <dbReference type="ARBA" id="ARBA00007370"/>
    </source>
</evidence>
<dbReference type="Gene3D" id="3.30.70.890">
    <property type="entry name" value="GHMP kinase, C-terminal domain"/>
    <property type="match status" value="1"/>
</dbReference>
<feature type="domain" description="GHMP kinase C-terminal" evidence="15">
    <location>
        <begin position="219"/>
        <end position="285"/>
    </location>
</feature>
<dbReference type="InterPro" id="IPR014721">
    <property type="entry name" value="Ribsml_uS5_D2-typ_fold_subgr"/>
</dbReference>
<accession>A0ABZ3FPL5</accession>
<sequence>MPRGALPEALPAGRRAHLRVPANSANLGPGFDSLGLAFDWFDDCTLEVLESGVEVEVTGEGQRFVPRDRSHLVLRCLDRGLAALGARAPGVRLIAHNTIPHTRGLGSSAAATVAGLLAAWALARPGIEPDRQWLLTQSNAVEGHPDNVAAAIFGGFVITWVDDENEPGAVHAAGAPVHPDVRVVAYVHPEPVATRAARKALPARVPHDEAARNSGRAALLTHAMTSAPELLHAATREWLHQDYRADLMPEAMGLVRDLRRRGFGAVISGAGPTVLVLTDAERAAELDGSEAGDFHVHRLGIGGPAELLA</sequence>
<keyword evidence="9 13" id="KW-0418">Kinase</keyword>
<dbReference type="EMBL" id="CP154795">
    <property type="protein sequence ID" value="XAN07332.1"/>
    <property type="molecule type" value="Genomic_DNA"/>
</dbReference>
<evidence type="ECO:0000313" key="17">
    <source>
        <dbReference type="Proteomes" id="UP001442841"/>
    </source>
</evidence>
<keyword evidence="13" id="KW-0963">Cytoplasm</keyword>
<dbReference type="InterPro" id="IPR006203">
    <property type="entry name" value="GHMP_knse_ATP-bd_CS"/>
</dbReference>
<comment type="function">
    <text evidence="12 13">Catalyzes the ATP-dependent phosphorylation of L-homoserine to L-homoserine phosphate.</text>
</comment>
<dbReference type="SUPFAM" id="SSF55060">
    <property type="entry name" value="GHMP Kinase, C-terminal domain"/>
    <property type="match status" value="1"/>
</dbReference>
<evidence type="ECO:0000256" key="3">
    <source>
        <dbReference type="ARBA" id="ARBA00012078"/>
    </source>
</evidence>
<evidence type="ECO:0000256" key="7">
    <source>
        <dbReference type="ARBA" id="ARBA00022697"/>
    </source>
</evidence>
<evidence type="ECO:0000259" key="15">
    <source>
        <dbReference type="Pfam" id="PF08544"/>
    </source>
</evidence>
<dbReference type="Pfam" id="PF08544">
    <property type="entry name" value="GHMP_kinases_C"/>
    <property type="match status" value="1"/>
</dbReference>
<evidence type="ECO:0000256" key="4">
    <source>
        <dbReference type="ARBA" id="ARBA00017858"/>
    </source>
</evidence>
<evidence type="ECO:0000256" key="11">
    <source>
        <dbReference type="ARBA" id="ARBA00049375"/>
    </source>
</evidence>
<reference evidence="16 17" key="1">
    <citation type="submission" date="2024-04" db="EMBL/GenBank/DDBJ databases">
        <title>Isolation of an actinomycete strain from pig manure.</title>
        <authorList>
            <person name="Gong T."/>
            <person name="Yu Z."/>
            <person name="An M."/>
            <person name="Wei C."/>
            <person name="Yang W."/>
            <person name="Liu L."/>
        </authorList>
    </citation>
    <scope>NUCLEOTIDE SEQUENCE [LARGE SCALE GENOMIC DNA]</scope>
    <source>
        <strain evidence="16 17">ZF39</strain>
    </source>
</reference>
<dbReference type="InterPro" id="IPR036554">
    <property type="entry name" value="GHMP_kinase_C_sf"/>
</dbReference>
<dbReference type="PANTHER" id="PTHR20861:SF1">
    <property type="entry name" value="HOMOSERINE KINASE"/>
    <property type="match status" value="1"/>
</dbReference>
<dbReference type="SUPFAM" id="SSF54211">
    <property type="entry name" value="Ribosomal protein S5 domain 2-like"/>
    <property type="match status" value="1"/>
</dbReference>
<evidence type="ECO:0000259" key="14">
    <source>
        <dbReference type="Pfam" id="PF00288"/>
    </source>
</evidence>
<dbReference type="Proteomes" id="UP001442841">
    <property type="component" value="Chromosome"/>
</dbReference>
<dbReference type="PANTHER" id="PTHR20861">
    <property type="entry name" value="HOMOSERINE/4-DIPHOSPHOCYTIDYL-2-C-METHYL-D-ERYTHRITOL KINASE"/>
    <property type="match status" value="1"/>
</dbReference>
<dbReference type="Gene3D" id="3.30.230.10">
    <property type="match status" value="1"/>
</dbReference>
<evidence type="ECO:0000256" key="10">
    <source>
        <dbReference type="ARBA" id="ARBA00022840"/>
    </source>
</evidence>
<dbReference type="PROSITE" id="PS00627">
    <property type="entry name" value="GHMP_KINASES_ATP"/>
    <property type="match status" value="1"/>
</dbReference>
<evidence type="ECO:0000256" key="9">
    <source>
        <dbReference type="ARBA" id="ARBA00022777"/>
    </source>
</evidence>
<proteinExistence type="inferred from homology"/>
<feature type="binding site" evidence="13">
    <location>
        <begin position="100"/>
        <end position="110"/>
    </location>
    <ligand>
        <name>ATP</name>
        <dbReference type="ChEBI" id="CHEBI:30616"/>
    </ligand>
</feature>
<keyword evidence="5 13" id="KW-0028">Amino-acid biosynthesis</keyword>
<evidence type="ECO:0000256" key="12">
    <source>
        <dbReference type="ARBA" id="ARBA00049954"/>
    </source>
</evidence>
<evidence type="ECO:0000256" key="8">
    <source>
        <dbReference type="ARBA" id="ARBA00022741"/>
    </source>
</evidence>
<dbReference type="HAMAP" id="MF_00384">
    <property type="entry name" value="Homoser_kinase"/>
    <property type="match status" value="1"/>
</dbReference>
<dbReference type="PRINTS" id="PR00958">
    <property type="entry name" value="HOMSERKINASE"/>
</dbReference>
<name>A0ABZ3FPL5_9ACTN</name>
<organism evidence="16 17">
    <name type="scientific">Ammonicoccus fulvus</name>
    <dbReference type="NCBI Taxonomy" id="3138240"/>
    <lineage>
        <taxon>Bacteria</taxon>
        <taxon>Bacillati</taxon>
        <taxon>Actinomycetota</taxon>
        <taxon>Actinomycetes</taxon>
        <taxon>Propionibacteriales</taxon>
        <taxon>Propionibacteriaceae</taxon>
        <taxon>Ammonicoccus</taxon>
    </lineage>
</organism>
<gene>
    <name evidence="13 16" type="primary">thrB</name>
    <name evidence="16" type="ORF">AADG42_08510</name>
</gene>